<protein>
    <submittedName>
        <fullName evidence="2">TIGR03564 family F420-dependent LLM class oxidoreductase</fullName>
        <ecNumber evidence="2">1.-.-.-</ecNumber>
    </submittedName>
</protein>
<dbReference type="NCBIfam" id="TIGR03564">
    <property type="entry name" value="F420_MSMEG_4879"/>
    <property type="match status" value="1"/>
</dbReference>
<keyword evidence="2" id="KW-0560">Oxidoreductase</keyword>
<reference evidence="2 3" key="1">
    <citation type="journal article" date="2022" name="BMC Genomics">
        <title>Comparative genome analysis of mycobacteria focusing on tRNA and non-coding RNA.</title>
        <authorList>
            <person name="Behra P.R.K."/>
            <person name="Pettersson B.M.F."/>
            <person name="Ramesh M."/>
            <person name="Das S."/>
            <person name="Dasgupta S."/>
            <person name="Kirsebom L.A."/>
        </authorList>
    </citation>
    <scope>NUCLEOTIDE SEQUENCE [LARGE SCALE GENOMIC DNA]</scope>
    <source>
        <strain evidence="2 3">DSM 44078</strain>
    </source>
</reference>
<dbReference type="Pfam" id="PF00296">
    <property type="entry name" value="Bac_luciferase"/>
    <property type="match status" value="1"/>
</dbReference>
<dbReference type="EC" id="1.-.-.-" evidence="2"/>
<dbReference type="InterPro" id="IPR036661">
    <property type="entry name" value="Luciferase-like_sf"/>
</dbReference>
<keyword evidence="3" id="KW-1185">Reference proteome</keyword>
<accession>A0ABT3CBX3</accession>
<dbReference type="PANTHER" id="PTHR43244">
    <property type="match status" value="1"/>
</dbReference>
<comment type="caution">
    <text evidence="2">The sequence shown here is derived from an EMBL/GenBank/DDBJ whole genome shotgun (WGS) entry which is preliminary data.</text>
</comment>
<evidence type="ECO:0000313" key="3">
    <source>
        <dbReference type="Proteomes" id="UP001526201"/>
    </source>
</evidence>
<dbReference type="Gene3D" id="3.20.20.30">
    <property type="entry name" value="Luciferase-like domain"/>
    <property type="match status" value="1"/>
</dbReference>
<dbReference type="InterPro" id="IPR019910">
    <property type="entry name" value="Lucif-like_OxRdtase_MSMEG_4879"/>
</dbReference>
<dbReference type="InterPro" id="IPR050564">
    <property type="entry name" value="F420-G6PD/mer"/>
</dbReference>
<dbReference type="InterPro" id="IPR011251">
    <property type="entry name" value="Luciferase-like_dom"/>
</dbReference>
<evidence type="ECO:0000259" key="1">
    <source>
        <dbReference type="Pfam" id="PF00296"/>
    </source>
</evidence>
<dbReference type="SUPFAM" id="SSF51679">
    <property type="entry name" value="Bacterial luciferase-like"/>
    <property type="match status" value="1"/>
</dbReference>
<dbReference type="GO" id="GO:0016491">
    <property type="term" value="F:oxidoreductase activity"/>
    <property type="evidence" value="ECO:0007669"/>
    <property type="project" value="UniProtKB-KW"/>
</dbReference>
<dbReference type="Proteomes" id="UP001526201">
    <property type="component" value="Unassembled WGS sequence"/>
</dbReference>
<dbReference type="EMBL" id="JACKTY010000028">
    <property type="protein sequence ID" value="MCV7226984.1"/>
    <property type="molecule type" value="Genomic_DNA"/>
</dbReference>
<proteinExistence type="predicted"/>
<dbReference type="PANTHER" id="PTHR43244:SF2">
    <property type="entry name" value="CONSERVED HYPOTHETICAL ALANINE AND PROLINE-RICH PROTEIN"/>
    <property type="match status" value="1"/>
</dbReference>
<organism evidence="2 3">
    <name type="scientific">Mycolicibacterium komossense</name>
    <dbReference type="NCBI Taxonomy" id="1779"/>
    <lineage>
        <taxon>Bacteria</taxon>
        <taxon>Bacillati</taxon>
        <taxon>Actinomycetota</taxon>
        <taxon>Actinomycetes</taxon>
        <taxon>Mycobacteriales</taxon>
        <taxon>Mycobacteriaceae</taxon>
        <taxon>Mycolicibacterium</taxon>
    </lineage>
</organism>
<dbReference type="CDD" id="cd01097">
    <property type="entry name" value="Tetrahydromethanopterin_reductase"/>
    <property type="match status" value="1"/>
</dbReference>
<sequence>MATGVLLTPNRSAQHVVDDAVAQAALAYEAGVRQVWLGQQLDLDAIAVAGMIGAMVPGLGVGTSVVPINPRHPLILAAAAQTAQSAAHGRFSLGLGLGVAVLEGLAFGISTSQAAQRLREYLTVLRAVRDIGTVEFRGTHITAVDPHVMPVALPSAAPYPLYVAAMGPQTLQVTGELADGTLPYAGPRTLEEFVVPTIGKAAADVGRPAPRVFGLVSVAVTDGSEGADAARAVAVETMAIYDQVPSYQRVNAREGVDSVVDLALIGTAEDVARGLARYVDAGATDLVLMPLLSGHEERRRVYELAAGFSAITS</sequence>
<dbReference type="RefSeq" id="WP_264067866.1">
    <property type="nucleotide sequence ID" value="NZ_JACKTY010000028.1"/>
</dbReference>
<feature type="domain" description="Luciferase-like" evidence="1">
    <location>
        <begin position="12"/>
        <end position="284"/>
    </location>
</feature>
<evidence type="ECO:0000313" key="2">
    <source>
        <dbReference type="EMBL" id="MCV7226984.1"/>
    </source>
</evidence>
<gene>
    <name evidence="2" type="ORF">H7J73_13190</name>
</gene>
<name>A0ABT3CBX3_9MYCO</name>